<dbReference type="GO" id="GO:0005829">
    <property type="term" value="C:cytosol"/>
    <property type="evidence" value="ECO:0007669"/>
    <property type="project" value="TreeGrafter"/>
</dbReference>
<dbReference type="PIRSF" id="PIRSF000724">
    <property type="entry name" value="Pgk"/>
    <property type="match status" value="1"/>
</dbReference>
<dbReference type="GO" id="GO:0043531">
    <property type="term" value="F:ADP binding"/>
    <property type="evidence" value="ECO:0007669"/>
    <property type="project" value="TreeGrafter"/>
</dbReference>
<dbReference type="InterPro" id="IPR036043">
    <property type="entry name" value="Phosphoglycerate_kinase_sf"/>
</dbReference>
<dbReference type="EMBL" id="APMM01000004">
    <property type="protein sequence ID" value="ENN96703.1"/>
    <property type="molecule type" value="Genomic_DNA"/>
</dbReference>
<evidence type="ECO:0000256" key="14">
    <source>
        <dbReference type="PIRSR" id="PIRSR000724-1"/>
    </source>
</evidence>
<evidence type="ECO:0000256" key="2">
    <source>
        <dbReference type="ARBA" id="ARBA00004496"/>
    </source>
</evidence>
<comment type="pathway">
    <text evidence="3 13">Carbohydrate degradation; glycolysis; pyruvate from D-glyceraldehyde 3-phosphate: step 2/5.</text>
</comment>
<dbReference type="GO" id="GO:0006094">
    <property type="term" value="P:gluconeogenesis"/>
    <property type="evidence" value="ECO:0007669"/>
    <property type="project" value="TreeGrafter"/>
</dbReference>
<keyword evidence="18" id="KW-1185">Reference proteome</keyword>
<evidence type="ECO:0000256" key="6">
    <source>
        <dbReference type="ARBA" id="ARBA00016471"/>
    </source>
</evidence>
<keyword evidence="9 13" id="KW-0547">Nucleotide-binding</keyword>
<feature type="binding site" evidence="13 15">
    <location>
        <position position="334"/>
    </location>
    <ligand>
        <name>ATP</name>
        <dbReference type="ChEBI" id="CHEBI:30616"/>
    </ligand>
</feature>
<evidence type="ECO:0000256" key="3">
    <source>
        <dbReference type="ARBA" id="ARBA00004838"/>
    </source>
</evidence>
<dbReference type="PANTHER" id="PTHR11406">
    <property type="entry name" value="PHOSPHOGLYCERATE KINASE"/>
    <property type="match status" value="1"/>
</dbReference>
<evidence type="ECO:0000256" key="12">
    <source>
        <dbReference type="ARBA" id="ARBA00023152"/>
    </source>
</evidence>
<comment type="catalytic activity">
    <reaction evidence="1 13 16">
        <text>(2R)-3-phosphoglycerate + ATP = (2R)-3-phospho-glyceroyl phosphate + ADP</text>
        <dbReference type="Rhea" id="RHEA:14801"/>
        <dbReference type="ChEBI" id="CHEBI:30616"/>
        <dbReference type="ChEBI" id="CHEBI:57604"/>
        <dbReference type="ChEBI" id="CHEBI:58272"/>
        <dbReference type="ChEBI" id="CHEBI:456216"/>
        <dbReference type="EC" id="2.7.2.3"/>
    </reaction>
</comment>
<evidence type="ECO:0000256" key="13">
    <source>
        <dbReference type="HAMAP-Rule" id="MF_00145"/>
    </source>
</evidence>
<feature type="binding site" evidence="13 14">
    <location>
        <begin position="19"/>
        <end position="21"/>
    </location>
    <ligand>
        <name>substrate</name>
    </ligand>
</feature>
<feature type="binding site" evidence="13">
    <location>
        <position position="161"/>
    </location>
    <ligand>
        <name>substrate</name>
    </ligand>
</feature>
<dbReference type="Gene3D" id="3.40.50.1260">
    <property type="entry name" value="Phosphoglycerate kinase, N-terminal domain"/>
    <property type="match status" value="2"/>
</dbReference>
<dbReference type="STRING" id="1069083.GCA_000371805_00910"/>
<evidence type="ECO:0000256" key="15">
    <source>
        <dbReference type="PIRSR" id="PIRSR000724-2"/>
    </source>
</evidence>
<dbReference type="GO" id="GO:0005524">
    <property type="term" value="F:ATP binding"/>
    <property type="evidence" value="ECO:0007669"/>
    <property type="project" value="UniProtKB-KW"/>
</dbReference>
<keyword evidence="12 13" id="KW-0324">Glycolysis</keyword>
<dbReference type="InterPro" id="IPR015824">
    <property type="entry name" value="Phosphoglycerate_kinase_N"/>
</dbReference>
<accession>N6V371</accession>
<dbReference type="SUPFAM" id="SSF53748">
    <property type="entry name" value="Phosphoglycerate kinase"/>
    <property type="match status" value="1"/>
</dbReference>
<evidence type="ECO:0000313" key="17">
    <source>
        <dbReference type="EMBL" id="ENN96703.1"/>
    </source>
</evidence>
<evidence type="ECO:0000256" key="8">
    <source>
        <dbReference type="ARBA" id="ARBA00022679"/>
    </source>
</evidence>
<dbReference type="UniPathway" id="UPA00109">
    <property type="reaction ID" value="UER00185"/>
</dbReference>
<evidence type="ECO:0000256" key="11">
    <source>
        <dbReference type="ARBA" id="ARBA00022840"/>
    </source>
</evidence>
<dbReference type="FunFam" id="3.40.50.1260:FF:000012">
    <property type="entry name" value="Phosphoglycerate kinase"/>
    <property type="match status" value="1"/>
</dbReference>
<feature type="binding site" evidence="13">
    <location>
        <position position="36"/>
    </location>
    <ligand>
        <name>substrate</name>
    </ligand>
</feature>
<dbReference type="AlphaFoldDB" id="N6V371"/>
<keyword evidence="8 13" id="KW-0808">Transferase</keyword>
<keyword evidence="7 13" id="KW-0963">Cytoplasm</keyword>
<dbReference type="Pfam" id="PF00162">
    <property type="entry name" value="PGK"/>
    <property type="match status" value="1"/>
</dbReference>
<evidence type="ECO:0000256" key="10">
    <source>
        <dbReference type="ARBA" id="ARBA00022777"/>
    </source>
</evidence>
<name>N6V371_9EURY</name>
<comment type="caution">
    <text evidence="13">Lacks conserved residue(s) required for the propagation of feature annotation.</text>
</comment>
<dbReference type="RefSeq" id="WP_004589803.1">
    <property type="nucleotide sequence ID" value="NZ_APMM01000004.1"/>
</dbReference>
<protein>
    <recommendedName>
        <fullName evidence="6 13">Phosphoglycerate kinase</fullName>
        <ecNumber evidence="5 13">2.7.2.3</ecNumber>
    </recommendedName>
</protein>
<dbReference type="OrthoDB" id="6575at2157"/>
<feature type="binding site" evidence="14">
    <location>
        <position position="36"/>
    </location>
    <ligand>
        <name>(2R)-3-phosphoglycerate</name>
        <dbReference type="ChEBI" id="CHEBI:58272"/>
    </ligand>
</feature>
<comment type="similarity">
    <text evidence="4 13 16">Belongs to the phosphoglycerate kinase family.</text>
</comment>
<dbReference type="InterPro" id="IPR001576">
    <property type="entry name" value="Phosphoglycerate_kinase"/>
</dbReference>
<feature type="binding site" evidence="14">
    <location>
        <position position="114"/>
    </location>
    <ligand>
        <name>(2R)-3-phosphoglycerate</name>
        <dbReference type="ChEBI" id="CHEBI:58272"/>
    </ligand>
</feature>
<dbReference type="Proteomes" id="UP000053695">
    <property type="component" value="Unassembled WGS sequence"/>
</dbReference>
<proteinExistence type="inferred from homology"/>
<dbReference type="EC" id="2.7.2.3" evidence="5 13"/>
<dbReference type="GO" id="GO:0004618">
    <property type="term" value="F:phosphoglycerate kinase activity"/>
    <property type="evidence" value="ECO:0007669"/>
    <property type="project" value="UniProtKB-UniRule"/>
</dbReference>
<evidence type="ECO:0000256" key="16">
    <source>
        <dbReference type="RuleBase" id="RU000532"/>
    </source>
</evidence>
<gene>
    <name evidence="13 17" type="primary">pgk</name>
    <name evidence="17" type="ORF">J422_00616</name>
</gene>
<evidence type="ECO:0000256" key="5">
    <source>
        <dbReference type="ARBA" id="ARBA00013061"/>
    </source>
</evidence>
<organism evidence="17 18">
    <name type="scientific">Methanocaldococcus villosus KIN24-T80</name>
    <dbReference type="NCBI Taxonomy" id="1069083"/>
    <lineage>
        <taxon>Archaea</taxon>
        <taxon>Methanobacteriati</taxon>
        <taxon>Methanobacteriota</taxon>
        <taxon>Methanomada group</taxon>
        <taxon>Methanococci</taxon>
        <taxon>Methanococcales</taxon>
        <taxon>Methanocaldococcaceae</taxon>
        <taxon>Methanocaldococcus</taxon>
    </lineage>
</organism>
<comment type="subcellular location">
    <subcellularLocation>
        <location evidence="2 13">Cytoplasm</location>
    </subcellularLocation>
</comment>
<feature type="binding site" evidence="14">
    <location>
        <position position="161"/>
    </location>
    <ligand>
        <name>(2R)-3-phosphoglycerate</name>
        <dbReference type="ChEBI" id="CHEBI:58272"/>
    </ligand>
</feature>
<keyword evidence="10 13" id="KW-0418">Kinase</keyword>
<dbReference type="PRINTS" id="PR00477">
    <property type="entry name" value="PHGLYCKINASE"/>
</dbReference>
<sequence length="410" mass="45968">MLTLDDFDFDNRSVILRVDINCPINPESGEILDDKRIREVKDTINELQDAKVVIIAHQSRPGKKDFTSLKNHAKRLSEIIGRDVKFVDEVIGSRAKKEIRDMEKGDIIMLENIRFYSEEVLSDWKNWKGITPKKQANTYIIKTLYPMFNYFVNDAFAAAHRAQPSLVGFSYYMPMIAGRLMEREIRVLSKVLNNPEKPCVYVLGGAKADDSIKVIKNVLENGTADKVLTSGIVANIFLAAKGYDLGVNLEIIKNLKFEKLIEVAKELLDKYRDKIVCPIDIALNVNGKREEMELNGKCINYPINDIGEKTIELYREIISEAKTVVANGPAGVFENKDFAKGTIEILKAIANSKAFSVIGGGHLSAAVEMFGLSDKISYISTGGGATLEFLAGEELPVIEMLKESYKRYKK</sequence>
<feature type="binding site" evidence="13 14">
    <location>
        <begin position="57"/>
        <end position="60"/>
    </location>
    <ligand>
        <name>substrate</name>
    </ligand>
</feature>
<feature type="binding site" evidence="13">
    <location>
        <position position="114"/>
    </location>
    <ligand>
        <name>substrate</name>
    </ligand>
</feature>
<dbReference type="PATRIC" id="fig|1069083.5.peg.118"/>
<evidence type="ECO:0000256" key="4">
    <source>
        <dbReference type="ARBA" id="ARBA00008982"/>
    </source>
</evidence>
<keyword evidence="11 13" id="KW-0067">ATP-binding</keyword>
<evidence type="ECO:0000256" key="9">
    <source>
        <dbReference type="ARBA" id="ARBA00022741"/>
    </source>
</evidence>
<reference evidence="17 18" key="1">
    <citation type="journal article" date="2013" name="Genome Announc.">
        <title>Draft Genome Sequence of a Highly Flagellated, Fast-Swimming Archaeon, Methanocaldococcus villosus Strain KIN24-T80 (DSM 22612).</title>
        <authorList>
            <person name="Thennarasu S."/>
            <person name="Polireddy D."/>
            <person name="Antony A."/>
            <person name="Yada M.R."/>
            <person name="Algarawi S."/>
            <person name="Sivakumar N."/>
        </authorList>
    </citation>
    <scope>NUCLEOTIDE SEQUENCE [LARGE SCALE GENOMIC DNA]</scope>
    <source>
        <strain evidence="17 18">KIN24-T80</strain>
    </source>
</reference>
<feature type="binding site" evidence="13">
    <location>
        <begin position="360"/>
        <end position="363"/>
    </location>
    <ligand>
        <name>ATP</name>
        <dbReference type="ChEBI" id="CHEBI:30616"/>
    </ligand>
</feature>
<comment type="subunit">
    <text evidence="13">Monomer.</text>
</comment>
<evidence type="ECO:0000256" key="7">
    <source>
        <dbReference type="ARBA" id="ARBA00022490"/>
    </source>
</evidence>
<dbReference type="HAMAP" id="MF_00145">
    <property type="entry name" value="Phosphoglyc_kinase"/>
    <property type="match status" value="1"/>
</dbReference>
<evidence type="ECO:0000313" key="18">
    <source>
        <dbReference type="Proteomes" id="UP000053695"/>
    </source>
</evidence>
<comment type="caution">
    <text evidence="17">The sequence shown here is derived from an EMBL/GenBank/DDBJ whole genome shotgun (WGS) entry which is preliminary data.</text>
</comment>
<dbReference type="PANTHER" id="PTHR11406:SF23">
    <property type="entry name" value="PHOSPHOGLYCERATE KINASE 1, CHLOROPLASTIC-RELATED"/>
    <property type="match status" value="1"/>
</dbReference>
<dbReference type="FunFam" id="3.40.50.1260:FF:000006">
    <property type="entry name" value="Phosphoglycerate kinase"/>
    <property type="match status" value="1"/>
</dbReference>
<evidence type="ECO:0000256" key="1">
    <source>
        <dbReference type="ARBA" id="ARBA00000642"/>
    </source>
</evidence>
<dbReference type="GO" id="GO:0006096">
    <property type="term" value="P:glycolytic process"/>
    <property type="evidence" value="ECO:0007669"/>
    <property type="project" value="UniProtKB-UniRule"/>
</dbReference>